<proteinExistence type="predicted"/>
<dbReference type="OrthoDB" id="280278at2"/>
<dbReference type="InterPro" id="IPR036105">
    <property type="entry name" value="DiNase_FeMo-co_biosyn_sf"/>
</dbReference>
<dbReference type="SUPFAM" id="SSF53146">
    <property type="entry name" value="Nitrogenase accessory factor-like"/>
    <property type="match status" value="1"/>
</dbReference>
<evidence type="ECO:0000313" key="2">
    <source>
        <dbReference type="EMBL" id="SDB26983.1"/>
    </source>
</evidence>
<name>A0A1G6C297_EUBOX</name>
<feature type="domain" description="Dinitrogenase iron-molybdenum cofactor biosynthesis" evidence="1">
    <location>
        <begin position="10"/>
        <end position="95"/>
    </location>
</feature>
<evidence type="ECO:0000259" key="1">
    <source>
        <dbReference type="Pfam" id="PF02579"/>
    </source>
</evidence>
<dbReference type="Pfam" id="PF02579">
    <property type="entry name" value="Nitro_FeMo-Co"/>
    <property type="match status" value="1"/>
</dbReference>
<dbReference type="AlphaFoldDB" id="A0A1G6C297"/>
<dbReference type="PANTHER" id="PTHR33937">
    <property type="entry name" value="IRON-MOLYBDENUM PROTEIN-RELATED-RELATED"/>
    <property type="match status" value="1"/>
</dbReference>
<dbReference type="RefSeq" id="WP_090174221.1">
    <property type="nucleotide sequence ID" value="NZ_FMXR01000014.1"/>
</dbReference>
<dbReference type="Gene3D" id="3.30.420.130">
    <property type="entry name" value="Dinitrogenase iron-molybdenum cofactor biosynthesis domain"/>
    <property type="match status" value="1"/>
</dbReference>
<protein>
    <submittedName>
        <fullName evidence="2">Predicted Fe-Mo cluster-binding protein, NifX family</fullName>
    </submittedName>
</protein>
<dbReference type="InterPro" id="IPR051840">
    <property type="entry name" value="NifX/NifY_domain"/>
</dbReference>
<dbReference type="STRING" id="1732.SAMN02910417_02007"/>
<sequence length="109" mass="12178">MRVGFASTDGIVINEHFGHAKYWEIYDIGTELSLVETRMVRAGCNCHDPSLFEEMLNVLSDCKALFVSKIGKEAAQFVAQKGIRIFEAAGDIEEIGRVIIEQEILDEVT</sequence>
<dbReference type="InterPro" id="IPR003731">
    <property type="entry name" value="Di-Nase_FeMo-co_biosynth"/>
</dbReference>
<organism evidence="2 3">
    <name type="scientific">Eubacterium oxidoreducens</name>
    <dbReference type="NCBI Taxonomy" id="1732"/>
    <lineage>
        <taxon>Bacteria</taxon>
        <taxon>Bacillati</taxon>
        <taxon>Bacillota</taxon>
        <taxon>Clostridia</taxon>
        <taxon>Eubacteriales</taxon>
        <taxon>Eubacteriaceae</taxon>
        <taxon>Eubacterium</taxon>
    </lineage>
</organism>
<reference evidence="2 3" key="1">
    <citation type="submission" date="2016-10" db="EMBL/GenBank/DDBJ databases">
        <authorList>
            <person name="de Groot N.N."/>
        </authorList>
    </citation>
    <scope>NUCLEOTIDE SEQUENCE [LARGE SCALE GENOMIC DNA]</scope>
    <source>
        <strain evidence="2 3">DSM 3217</strain>
    </source>
</reference>
<dbReference type="Proteomes" id="UP000199228">
    <property type="component" value="Unassembled WGS sequence"/>
</dbReference>
<accession>A0A1G6C297</accession>
<evidence type="ECO:0000313" key="3">
    <source>
        <dbReference type="Proteomes" id="UP000199228"/>
    </source>
</evidence>
<gene>
    <name evidence="2" type="ORF">SAMN02910417_02007</name>
</gene>
<dbReference type="PANTHER" id="PTHR33937:SF1">
    <property type="entry name" value="IRON-MOLIBDENUM COFACTOR PROCESSING PROTEIN"/>
    <property type="match status" value="1"/>
</dbReference>
<keyword evidence="3" id="KW-1185">Reference proteome</keyword>
<dbReference type="EMBL" id="FMXR01000014">
    <property type="protein sequence ID" value="SDB26983.1"/>
    <property type="molecule type" value="Genomic_DNA"/>
</dbReference>